<reference evidence="9" key="1">
    <citation type="journal article" date="2019" name="Int. J. Syst. Evol. Microbiol.">
        <title>The Global Catalogue of Microorganisms (GCM) 10K type strain sequencing project: providing services to taxonomists for standard genome sequencing and annotation.</title>
        <authorList>
            <consortium name="The Broad Institute Genomics Platform"/>
            <consortium name="The Broad Institute Genome Sequencing Center for Infectious Disease"/>
            <person name="Wu L."/>
            <person name="Ma J."/>
        </authorList>
    </citation>
    <scope>NUCLEOTIDE SEQUENCE [LARGE SCALE GENOMIC DNA]</scope>
    <source>
        <strain evidence="9">CCUG 54356</strain>
    </source>
</reference>
<evidence type="ECO:0000256" key="7">
    <source>
        <dbReference type="SAM" id="Phobius"/>
    </source>
</evidence>
<keyword evidence="3" id="KW-1003">Cell membrane</keyword>
<dbReference type="InterPro" id="IPR052031">
    <property type="entry name" value="Membrane_Transporter-Flippase"/>
</dbReference>
<feature type="transmembrane region" description="Helical" evidence="7">
    <location>
        <begin position="416"/>
        <end position="440"/>
    </location>
</feature>
<feature type="transmembrane region" description="Helical" evidence="7">
    <location>
        <begin position="323"/>
        <end position="343"/>
    </location>
</feature>
<feature type="transmembrane region" description="Helical" evidence="7">
    <location>
        <begin position="355"/>
        <end position="377"/>
    </location>
</feature>
<dbReference type="InterPro" id="IPR048279">
    <property type="entry name" value="MdtK-like"/>
</dbReference>
<organism evidence="8 9">
    <name type="scientific">Microbulbifer celer</name>
    <dbReference type="NCBI Taxonomy" id="435905"/>
    <lineage>
        <taxon>Bacteria</taxon>
        <taxon>Pseudomonadati</taxon>
        <taxon>Pseudomonadota</taxon>
        <taxon>Gammaproteobacteria</taxon>
        <taxon>Cellvibrionales</taxon>
        <taxon>Microbulbiferaceae</taxon>
        <taxon>Microbulbifer</taxon>
    </lineage>
</organism>
<dbReference type="PANTHER" id="PTHR43549">
    <property type="entry name" value="MULTIDRUG RESISTANCE PROTEIN YPNP-RELATED"/>
    <property type="match status" value="1"/>
</dbReference>
<dbReference type="PANTHER" id="PTHR43549:SF3">
    <property type="entry name" value="MULTIDRUG RESISTANCE PROTEIN YPNP-RELATED"/>
    <property type="match status" value="1"/>
</dbReference>
<comment type="caution">
    <text evidence="8">The sequence shown here is derived from an EMBL/GenBank/DDBJ whole genome shotgun (WGS) entry which is preliminary data.</text>
</comment>
<feature type="transmembrane region" description="Helical" evidence="7">
    <location>
        <begin position="95"/>
        <end position="118"/>
    </location>
</feature>
<feature type="transmembrane region" description="Helical" evidence="7">
    <location>
        <begin position="21"/>
        <end position="39"/>
    </location>
</feature>
<evidence type="ECO:0000256" key="4">
    <source>
        <dbReference type="ARBA" id="ARBA00022692"/>
    </source>
</evidence>
<dbReference type="EMBL" id="JBHTLR010000003">
    <property type="protein sequence ID" value="MFD1215190.1"/>
    <property type="molecule type" value="Genomic_DNA"/>
</dbReference>
<feature type="transmembrane region" description="Helical" evidence="7">
    <location>
        <begin position="51"/>
        <end position="74"/>
    </location>
</feature>
<feature type="transmembrane region" description="Helical" evidence="7">
    <location>
        <begin position="138"/>
        <end position="159"/>
    </location>
</feature>
<keyword evidence="6 7" id="KW-0472">Membrane</keyword>
<dbReference type="Pfam" id="PF01554">
    <property type="entry name" value="MatE"/>
    <property type="match status" value="2"/>
</dbReference>
<evidence type="ECO:0000256" key="5">
    <source>
        <dbReference type="ARBA" id="ARBA00022989"/>
    </source>
</evidence>
<feature type="transmembrane region" description="Helical" evidence="7">
    <location>
        <begin position="289"/>
        <end position="311"/>
    </location>
</feature>
<dbReference type="RefSeq" id="WP_230435553.1">
    <property type="nucleotide sequence ID" value="NZ_CP087715.1"/>
</dbReference>
<evidence type="ECO:0000256" key="2">
    <source>
        <dbReference type="ARBA" id="ARBA00022448"/>
    </source>
</evidence>
<dbReference type="PIRSF" id="PIRSF006603">
    <property type="entry name" value="DinF"/>
    <property type="match status" value="1"/>
</dbReference>
<feature type="transmembrane region" description="Helical" evidence="7">
    <location>
        <begin position="171"/>
        <end position="193"/>
    </location>
</feature>
<keyword evidence="9" id="KW-1185">Reference proteome</keyword>
<evidence type="ECO:0000313" key="9">
    <source>
        <dbReference type="Proteomes" id="UP001597264"/>
    </source>
</evidence>
<evidence type="ECO:0000256" key="3">
    <source>
        <dbReference type="ARBA" id="ARBA00022475"/>
    </source>
</evidence>
<keyword evidence="5 7" id="KW-1133">Transmembrane helix</keyword>
<keyword evidence="2" id="KW-0813">Transport</keyword>
<evidence type="ECO:0000256" key="6">
    <source>
        <dbReference type="ARBA" id="ARBA00023136"/>
    </source>
</evidence>
<accession>A0ABW3U5T0</accession>
<sequence length="464" mass="48721">MAKSRQLPSLLEGSVAAHLRRLALPMVWGILATMSFNVVDTYFVAQLGSGPLAAMSFTFPVVMVINAIAIGLGAGTSSAVARAYGAGDLNRVRRLATDAVLLAALIAIVVTVVGLLTIEPLFRLLGAEEALLPLISDYMVPWYLGAVFAMAPMVALSAIRAIGNSALTGRIMVAVALFNLVLDPLLIFGWGIFPRLELQGAALATIIARGVSFVAAFYYLAHREQLLAMSVWRLPVIRESWGQLLRVGLPAIATNVIIPMSGGVVVALVASHGAEAVAGLGVALRIEPLALIVFYALSSVVGPFIGQNAGAGKVGRAQLTVSVLARFCMVFGVGMALVLYFAGGPVASLFSDSPQVLSVAVAYLTVVPISYAGYGFVMSANAAFNGLGHPLPGTLISFLRVLGLYLPLAWLGNQFWGIQGLFVATAISNLVLGGVAWWWLRRYIGSNVSAMSPVTGGDAIKRVQ</sequence>
<proteinExistence type="predicted"/>
<name>A0ABW3U5T0_9GAMM</name>
<evidence type="ECO:0000256" key="1">
    <source>
        <dbReference type="ARBA" id="ARBA00004429"/>
    </source>
</evidence>
<comment type="subcellular location">
    <subcellularLocation>
        <location evidence="1">Cell inner membrane</location>
        <topology evidence="1">Multi-pass membrane protein</topology>
    </subcellularLocation>
</comment>
<dbReference type="NCBIfam" id="TIGR00797">
    <property type="entry name" value="matE"/>
    <property type="match status" value="1"/>
</dbReference>
<feature type="transmembrane region" description="Helical" evidence="7">
    <location>
        <begin position="247"/>
        <end position="269"/>
    </location>
</feature>
<dbReference type="Proteomes" id="UP001597264">
    <property type="component" value="Unassembled WGS sequence"/>
</dbReference>
<feature type="transmembrane region" description="Helical" evidence="7">
    <location>
        <begin position="199"/>
        <end position="220"/>
    </location>
</feature>
<feature type="transmembrane region" description="Helical" evidence="7">
    <location>
        <begin position="389"/>
        <end position="410"/>
    </location>
</feature>
<gene>
    <name evidence="8" type="ORF">ACFQ2X_01135</name>
</gene>
<dbReference type="InterPro" id="IPR002528">
    <property type="entry name" value="MATE_fam"/>
</dbReference>
<evidence type="ECO:0000313" key="8">
    <source>
        <dbReference type="EMBL" id="MFD1215190.1"/>
    </source>
</evidence>
<keyword evidence="4 7" id="KW-0812">Transmembrane</keyword>
<protein>
    <submittedName>
        <fullName evidence="8">MATE family efflux transporter</fullName>
    </submittedName>
</protein>